<proteinExistence type="predicted"/>
<sequence>MSLILTNKVELSFYFIYVIKNYLITPSIDE</sequence>
<protein>
    <submittedName>
        <fullName evidence="1">Uncharacterized protein</fullName>
    </submittedName>
</protein>
<name>A0A380ZH46_BARDO</name>
<organism evidence="1 2">
    <name type="scientific">Bartonella doshiae</name>
    <dbReference type="NCBI Taxonomy" id="33044"/>
    <lineage>
        <taxon>Bacteria</taxon>
        <taxon>Pseudomonadati</taxon>
        <taxon>Pseudomonadota</taxon>
        <taxon>Alphaproteobacteria</taxon>
        <taxon>Hyphomicrobiales</taxon>
        <taxon>Bartonellaceae</taxon>
        <taxon>Bartonella</taxon>
    </lineage>
</organism>
<evidence type="ECO:0000313" key="1">
    <source>
        <dbReference type="EMBL" id="SUV45850.1"/>
    </source>
</evidence>
<reference evidence="1 2" key="1">
    <citation type="submission" date="2018-06" db="EMBL/GenBank/DDBJ databases">
        <authorList>
            <consortium name="Pathogen Informatics"/>
            <person name="Doyle S."/>
        </authorList>
    </citation>
    <scope>NUCLEOTIDE SEQUENCE [LARGE SCALE GENOMIC DNA]</scope>
    <source>
        <strain evidence="1 2">NCTC12862</strain>
    </source>
</reference>
<dbReference type="EMBL" id="UFTF01000001">
    <property type="protein sequence ID" value="SUV45850.1"/>
    <property type="molecule type" value="Genomic_DNA"/>
</dbReference>
<dbReference type="AlphaFoldDB" id="A0A380ZH46"/>
<gene>
    <name evidence="1" type="ORF">NCTC12862_01431</name>
</gene>
<accession>A0A380ZH46</accession>
<dbReference type="Proteomes" id="UP000254950">
    <property type="component" value="Unassembled WGS sequence"/>
</dbReference>
<evidence type="ECO:0000313" key="2">
    <source>
        <dbReference type="Proteomes" id="UP000254950"/>
    </source>
</evidence>